<dbReference type="CDD" id="cd11056">
    <property type="entry name" value="CYP6-like"/>
    <property type="match status" value="1"/>
</dbReference>
<keyword evidence="11 14" id="KW-0408">Iron</keyword>
<comment type="similarity">
    <text evidence="5 15">Belongs to the cytochrome P450 family.</text>
</comment>
<dbReference type="GO" id="GO:0004497">
    <property type="term" value="F:monooxygenase activity"/>
    <property type="evidence" value="ECO:0007669"/>
    <property type="project" value="UniProtKB-KW"/>
</dbReference>
<keyword evidence="16" id="KW-0812">Transmembrane</keyword>
<accession>A0A2S2R5T3</accession>
<feature type="binding site" description="axial binding residue" evidence="14">
    <location>
        <position position="459"/>
    </location>
    <ligand>
        <name>heme</name>
        <dbReference type="ChEBI" id="CHEBI:30413"/>
    </ligand>
    <ligandPart>
        <name>Fe</name>
        <dbReference type="ChEBI" id="CHEBI:18248"/>
    </ligandPart>
</feature>
<evidence type="ECO:0000256" key="5">
    <source>
        <dbReference type="ARBA" id="ARBA00010617"/>
    </source>
</evidence>
<keyword evidence="6 14" id="KW-0349">Heme</keyword>
<dbReference type="PANTHER" id="PTHR24292:SF54">
    <property type="entry name" value="CYP9F3-RELATED"/>
    <property type="match status" value="1"/>
</dbReference>
<keyword evidence="10 15" id="KW-0560">Oxidoreductase</keyword>
<dbReference type="OrthoDB" id="2789670at2759"/>
<evidence type="ECO:0000256" key="11">
    <source>
        <dbReference type="ARBA" id="ARBA00023004"/>
    </source>
</evidence>
<reference evidence="19" key="2">
    <citation type="submission" date="2025-04" db="UniProtKB">
        <authorList>
            <consortium name="RefSeq"/>
        </authorList>
    </citation>
    <scope>IDENTIFICATION</scope>
    <source>
        <tissue evidence="19">Whole body</tissue>
    </source>
</reference>
<protein>
    <submittedName>
        <fullName evidence="17 19">Cytochrome p450</fullName>
    </submittedName>
</protein>
<evidence type="ECO:0000256" key="15">
    <source>
        <dbReference type="RuleBase" id="RU000461"/>
    </source>
</evidence>
<evidence type="ECO:0000256" key="14">
    <source>
        <dbReference type="PIRSR" id="PIRSR602403-1"/>
    </source>
</evidence>
<sequence>MVPMGSIYMYVTSGVILLLIAVYFYYKNIYSYWKKLGVFHIEPEFFFGNSKDRVLFRKSFHEFHRDMYFKFKGHKFAGFYLGRQASLVVLDPDLIKCILIKDFNYFTDRQNMNFRTSEYITEMLLNLKGSRWKGMRSQLTPAFTSGKLKTMEHLIDVCCNNMSEFLNENIKSEDGSQPYELEMKEFFGKFTLDVIATCAFGMESNSLKDVDGGFASRVSKFASLSIFKRLSLYIVLLFMSGIARYIPLSFFNMEVIDFLANVIKEAKKYRKSTGQKRNDFLQLLLDSEIDIDKNDENRQKEATLTEAQVIAQSILFLIAGFETSSTLLAFISYELVINQNIQVLLREEIYSVLERHNGKCTYEALQEMPLLDMVLMETLRMHPPVAQLQRICTQDYTLPDSNVLLKKGTSIQIPVIGLHYDPEYYPDPYKFDPYRFSSEEKAKRSHYVHLPFGTGPRNCIGLRFAQMSTKRGIVQILKDYSIELSSQSTVPFEYSKNSMMLKAKNGIWLSLKKLNVSC</sequence>
<dbReference type="InterPro" id="IPR002403">
    <property type="entry name" value="Cyt_P450_E_grp-IV"/>
</dbReference>
<evidence type="ECO:0000313" key="18">
    <source>
        <dbReference type="Proteomes" id="UP000694846"/>
    </source>
</evidence>
<keyword evidence="18" id="KW-1185">Reference proteome</keyword>
<evidence type="ECO:0000256" key="10">
    <source>
        <dbReference type="ARBA" id="ARBA00023002"/>
    </source>
</evidence>
<feature type="transmembrane region" description="Helical" evidence="16">
    <location>
        <begin position="6"/>
        <end position="26"/>
    </location>
</feature>
<evidence type="ECO:0000256" key="3">
    <source>
        <dbReference type="ARBA" id="ARBA00004174"/>
    </source>
</evidence>
<dbReference type="GO" id="GO:0020037">
    <property type="term" value="F:heme binding"/>
    <property type="evidence" value="ECO:0007669"/>
    <property type="project" value="InterPro"/>
</dbReference>
<name>A0A2S2R5T3_9HEMI</name>
<dbReference type="SUPFAM" id="SSF48264">
    <property type="entry name" value="Cytochrome P450"/>
    <property type="match status" value="1"/>
</dbReference>
<evidence type="ECO:0000256" key="16">
    <source>
        <dbReference type="SAM" id="Phobius"/>
    </source>
</evidence>
<comment type="cofactor">
    <cofactor evidence="1 14">
        <name>heme</name>
        <dbReference type="ChEBI" id="CHEBI:30413"/>
    </cofactor>
</comment>
<evidence type="ECO:0000313" key="17">
    <source>
        <dbReference type="EMBL" id="MBY85355.1"/>
    </source>
</evidence>
<feature type="transmembrane region" description="Helical" evidence="16">
    <location>
        <begin position="230"/>
        <end position="251"/>
    </location>
</feature>
<evidence type="ECO:0000256" key="7">
    <source>
        <dbReference type="ARBA" id="ARBA00022723"/>
    </source>
</evidence>
<dbReference type="PROSITE" id="PS00086">
    <property type="entry name" value="CYTOCHROME_P450"/>
    <property type="match status" value="1"/>
</dbReference>
<dbReference type="PRINTS" id="PR00465">
    <property type="entry name" value="EP450IV"/>
</dbReference>
<dbReference type="EMBL" id="GGMS01016152">
    <property type="protein sequence ID" value="MBY85355.1"/>
    <property type="molecule type" value="Transcribed_RNA"/>
</dbReference>
<reference evidence="17" key="1">
    <citation type="submission" date="2018-04" db="EMBL/GenBank/DDBJ databases">
        <title>Transcriptome assembly of Sipha flava.</title>
        <authorList>
            <person name="Scully E.D."/>
            <person name="Geib S.M."/>
            <person name="Palmer N.A."/>
            <person name="Koch K."/>
            <person name="Bradshaw J."/>
            <person name="Heng-Moss T."/>
            <person name="Sarath G."/>
        </authorList>
    </citation>
    <scope>NUCLEOTIDE SEQUENCE</scope>
</reference>
<dbReference type="PANTHER" id="PTHR24292">
    <property type="entry name" value="CYTOCHROME P450"/>
    <property type="match status" value="1"/>
</dbReference>
<dbReference type="InterPro" id="IPR036396">
    <property type="entry name" value="Cyt_P450_sf"/>
</dbReference>
<dbReference type="AlphaFoldDB" id="A0A2S2R5T3"/>
<evidence type="ECO:0000256" key="13">
    <source>
        <dbReference type="ARBA" id="ARBA00023136"/>
    </source>
</evidence>
<evidence type="ECO:0000256" key="6">
    <source>
        <dbReference type="ARBA" id="ARBA00022617"/>
    </source>
</evidence>
<dbReference type="GO" id="GO:0005506">
    <property type="term" value="F:iron ion binding"/>
    <property type="evidence" value="ECO:0007669"/>
    <property type="project" value="InterPro"/>
</dbReference>
<dbReference type="InterPro" id="IPR017972">
    <property type="entry name" value="Cyt_P450_CS"/>
</dbReference>
<evidence type="ECO:0000256" key="8">
    <source>
        <dbReference type="ARBA" id="ARBA00022824"/>
    </source>
</evidence>
<keyword evidence="7 14" id="KW-0479">Metal-binding</keyword>
<dbReference type="InterPro" id="IPR050476">
    <property type="entry name" value="Insect_CytP450_Detox"/>
</dbReference>
<comment type="function">
    <text evidence="2">May be involved in the metabolism of insect hormones and in the breakdown of synthetic insecticides.</text>
</comment>
<dbReference type="Proteomes" id="UP000694846">
    <property type="component" value="Unplaced"/>
</dbReference>
<evidence type="ECO:0000256" key="1">
    <source>
        <dbReference type="ARBA" id="ARBA00001971"/>
    </source>
</evidence>
<dbReference type="InterPro" id="IPR001128">
    <property type="entry name" value="Cyt_P450"/>
</dbReference>
<organism evidence="17">
    <name type="scientific">Sipha flava</name>
    <name type="common">yellow sugarcane aphid</name>
    <dbReference type="NCBI Taxonomy" id="143950"/>
    <lineage>
        <taxon>Eukaryota</taxon>
        <taxon>Metazoa</taxon>
        <taxon>Ecdysozoa</taxon>
        <taxon>Arthropoda</taxon>
        <taxon>Hexapoda</taxon>
        <taxon>Insecta</taxon>
        <taxon>Pterygota</taxon>
        <taxon>Neoptera</taxon>
        <taxon>Paraneoptera</taxon>
        <taxon>Hemiptera</taxon>
        <taxon>Sternorrhyncha</taxon>
        <taxon>Aphidomorpha</taxon>
        <taxon>Aphidoidea</taxon>
        <taxon>Aphididae</taxon>
        <taxon>Sipha</taxon>
    </lineage>
</organism>
<proteinExistence type="inferred from homology"/>
<dbReference type="Pfam" id="PF00067">
    <property type="entry name" value="p450"/>
    <property type="match status" value="1"/>
</dbReference>
<dbReference type="GO" id="GO:0016705">
    <property type="term" value="F:oxidoreductase activity, acting on paired donors, with incorporation or reduction of molecular oxygen"/>
    <property type="evidence" value="ECO:0007669"/>
    <property type="project" value="InterPro"/>
</dbReference>
<dbReference type="GO" id="GO:0005789">
    <property type="term" value="C:endoplasmic reticulum membrane"/>
    <property type="evidence" value="ECO:0007669"/>
    <property type="project" value="UniProtKB-SubCell"/>
</dbReference>
<keyword evidence="9" id="KW-0492">Microsome</keyword>
<dbReference type="PRINTS" id="PR00385">
    <property type="entry name" value="P450"/>
</dbReference>
<evidence type="ECO:0000313" key="19">
    <source>
        <dbReference type="RefSeq" id="XP_025408000.1"/>
    </source>
</evidence>
<keyword evidence="13 16" id="KW-0472">Membrane</keyword>
<keyword evidence="8" id="KW-0256">Endoplasmic reticulum</keyword>
<dbReference type="Gene3D" id="1.10.630.10">
    <property type="entry name" value="Cytochrome P450"/>
    <property type="match status" value="1"/>
</dbReference>
<dbReference type="FunFam" id="1.10.630.10:FF:000042">
    <property type="entry name" value="Cytochrome P450"/>
    <property type="match status" value="1"/>
</dbReference>
<evidence type="ECO:0000256" key="2">
    <source>
        <dbReference type="ARBA" id="ARBA00003690"/>
    </source>
</evidence>
<keyword evidence="16" id="KW-1133">Transmembrane helix</keyword>
<gene>
    <name evidence="17" type="primary">CYP6K1</name>
    <name evidence="19" type="synonym">LOC112681877</name>
    <name evidence="17" type="ORF">g.144649</name>
</gene>
<comment type="subcellular location">
    <subcellularLocation>
        <location evidence="4">Endoplasmic reticulum membrane</location>
        <topology evidence="4">Peripheral membrane protein</topology>
    </subcellularLocation>
    <subcellularLocation>
        <location evidence="3">Microsome membrane</location>
        <topology evidence="3">Peripheral membrane protein</topology>
    </subcellularLocation>
</comment>
<evidence type="ECO:0000256" key="12">
    <source>
        <dbReference type="ARBA" id="ARBA00023033"/>
    </source>
</evidence>
<evidence type="ECO:0000256" key="9">
    <source>
        <dbReference type="ARBA" id="ARBA00022848"/>
    </source>
</evidence>
<evidence type="ECO:0000256" key="4">
    <source>
        <dbReference type="ARBA" id="ARBA00004406"/>
    </source>
</evidence>
<keyword evidence="12 15" id="KW-0503">Monooxygenase</keyword>
<dbReference type="RefSeq" id="XP_025408000.1">
    <property type="nucleotide sequence ID" value="XM_025552215.1"/>
</dbReference>